<evidence type="ECO:0000313" key="5">
    <source>
        <dbReference type="EMBL" id="QIK37501.1"/>
    </source>
</evidence>
<dbReference type="Proteomes" id="UP000502699">
    <property type="component" value="Chromosome"/>
</dbReference>
<dbReference type="GO" id="GO:0000160">
    <property type="term" value="P:phosphorelay signal transduction system"/>
    <property type="evidence" value="ECO:0007669"/>
    <property type="project" value="UniProtKB-KW"/>
</dbReference>
<sequence length="174" mass="19212">MPVAIQDPLFQERKHRLRQSFIAQLPGRLDQARNLLQQINSDAENPLQTQELLNQLHVIFHTLKGSGASFGSTSINTLAQQAEQSLREVLDGERRLSPQLIAELYQDIESLAGLDLNDLQISKTPEAVTSAAIVALYLAKSAERIRLRGYSGRARRVPRPASVPPAGAAKAWRA</sequence>
<name>A0A6G7VBV7_9GAMM</name>
<evidence type="ECO:0000256" key="2">
    <source>
        <dbReference type="PROSITE-ProRule" id="PRU00110"/>
    </source>
</evidence>
<dbReference type="PROSITE" id="PS50894">
    <property type="entry name" value="HPT"/>
    <property type="match status" value="1"/>
</dbReference>
<evidence type="ECO:0000313" key="6">
    <source>
        <dbReference type="Proteomes" id="UP000502699"/>
    </source>
</evidence>
<dbReference type="EMBL" id="CP048029">
    <property type="protein sequence ID" value="QIK37501.1"/>
    <property type="molecule type" value="Genomic_DNA"/>
</dbReference>
<gene>
    <name evidence="5" type="ORF">GWK36_05360</name>
</gene>
<feature type="region of interest" description="Disordered" evidence="3">
    <location>
        <begin position="155"/>
        <end position="174"/>
    </location>
</feature>
<feature type="compositionally biased region" description="Low complexity" evidence="3">
    <location>
        <begin position="164"/>
        <end position="174"/>
    </location>
</feature>
<dbReference type="AlphaFoldDB" id="A0A6G7VBV7"/>
<organism evidence="5 6">
    <name type="scientific">Caldichromatium japonicum</name>
    <dbReference type="NCBI Taxonomy" id="2699430"/>
    <lineage>
        <taxon>Bacteria</taxon>
        <taxon>Pseudomonadati</taxon>
        <taxon>Pseudomonadota</taxon>
        <taxon>Gammaproteobacteria</taxon>
        <taxon>Chromatiales</taxon>
        <taxon>Chromatiaceae</taxon>
        <taxon>Caldichromatium</taxon>
    </lineage>
</organism>
<feature type="domain" description="HPt" evidence="4">
    <location>
        <begin position="10"/>
        <end position="122"/>
    </location>
</feature>
<dbReference type="SUPFAM" id="SSF47226">
    <property type="entry name" value="Histidine-containing phosphotransfer domain, HPT domain"/>
    <property type="match status" value="1"/>
</dbReference>
<dbReference type="CDD" id="cd00088">
    <property type="entry name" value="HPT"/>
    <property type="match status" value="1"/>
</dbReference>
<accession>A0A6G7VBV7</accession>
<keyword evidence="1" id="KW-0902">Two-component regulatory system</keyword>
<evidence type="ECO:0000256" key="1">
    <source>
        <dbReference type="ARBA" id="ARBA00023012"/>
    </source>
</evidence>
<keyword evidence="2" id="KW-0597">Phosphoprotein</keyword>
<dbReference type="InterPro" id="IPR036641">
    <property type="entry name" value="HPT_dom_sf"/>
</dbReference>
<dbReference type="InterPro" id="IPR008207">
    <property type="entry name" value="Sig_transdc_His_kin_Hpt_dom"/>
</dbReference>
<evidence type="ECO:0000256" key="3">
    <source>
        <dbReference type="SAM" id="MobiDB-lite"/>
    </source>
</evidence>
<dbReference type="Pfam" id="PF01627">
    <property type="entry name" value="Hpt"/>
    <property type="match status" value="1"/>
</dbReference>
<proteinExistence type="predicted"/>
<feature type="modified residue" description="Phosphohistidine" evidence="2">
    <location>
        <position position="61"/>
    </location>
</feature>
<evidence type="ECO:0000259" key="4">
    <source>
        <dbReference type="PROSITE" id="PS50894"/>
    </source>
</evidence>
<dbReference type="KEGG" id="cjap:GWK36_05360"/>
<reference evidence="6" key="1">
    <citation type="submission" date="2020-01" db="EMBL/GenBank/DDBJ databases">
        <title>Caldichromatium gen. nov., sp. nov., a thermophilic purple sulfur bacterium member of the family Chromatiaceae isolated from Nakabusa hot spring, Japan.</title>
        <authorList>
            <person name="Saini M.K."/>
            <person name="Hanada S."/>
            <person name="Tank M."/>
        </authorList>
    </citation>
    <scope>NUCLEOTIDE SEQUENCE [LARGE SCALE GENOMIC DNA]</scope>
    <source>
        <strain evidence="6">No.7</strain>
    </source>
</reference>
<protein>
    <recommendedName>
        <fullName evidence="4">HPt domain-containing protein</fullName>
    </recommendedName>
</protein>
<dbReference type="GO" id="GO:0004672">
    <property type="term" value="F:protein kinase activity"/>
    <property type="evidence" value="ECO:0007669"/>
    <property type="project" value="UniProtKB-ARBA"/>
</dbReference>
<dbReference type="Gene3D" id="1.20.120.160">
    <property type="entry name" value="HPT domain"/>
    <property type="match status" value="1"/>
</dbReference>
<dbReference type="SMART" id="SM00073">
    <property type="entry name" value="HPT"/>
    <property type="match status" value="1"/>
</dbReference>
<keyword evidence="6" id="KW-1185">Reference proteome</keyword>